<dbReference type="Proteomes" id="UP001151699">
    <property type="component" value="Unassembled WGS sequence"/>
</dbReference>
<organism evidence="1 2">
    <name type="scientific">Pseudolycoriella hygida</name>
    <dbReference type="NCBI Taxonomy" id="35572"/>
    <lineage>
        <taxon>Eukaryota</taxon>
        <taxon>Metazoa</taxon>
        <taxon>Ecdysozoa</taxon>
        <taxon>Arthropoda</taxon>
        <taxon>Hexapoda</taxon>
        <taxon>Insecta</taxon>
        <taxon>Pterygota</taxon>
        <taxon>Neoptera</taxon>
        <taxon>Endopterygota</taxon>
        <taxon>Diptera</taxon>
        <taxon>Nematocera</taxon>
        <taxon>Sciaroidea</taxon>
        <taxon>Sciaridae</taxon>
        <taxon>Pseudolycoriella</taxon>
    </lineage>
</organism>
<sequence>MGHDRSAITKYVCPVCHAEWQNSSLSVIQRCKNCTQRTFPANEQHLQEKFCYTRKTCGRCLLYGRLCGHHAA</sequence>
<proteinExistence type="predicted"/>
<dbReference type="EMBL" id="WJQU01003194">
    <property type="protein sequence ID" value="KAJ6627042.1"/>
    <property type="molecule type" value="Genomic_DNA"/>
</dbReference>
<evidence type="ECO:0000313" key="1">
    <source>
        <dbReference type="EMBL" id="KAJ6627042.1"/>
    </source>
</evidence>
<reference evidence="1" key="1">
    <citation type="submission" date="2022-07" db="EMBL/GenBank/DDBJ databases">
        <authorList>
            <person name="Trinca V."/>
            <person name="Uliana J.V.C."/>
            <person name="Torres T.T."/>
            <person name="Ward R.J."/>
            <person name="Monesi N."/>
        </authorList>
    </citation>
    <scope>NUCLEOTIDE SEQUENCE</scope>
    <source>
        <strain evidence="1">HSMRA1968</strain>
        <tissue evidence="1">Whole embryos</tissue>
    </source>
</reference>
<protein>
    <submittedName>
        <fullName evidence="1">Uncharacterized protein</fullName>
    </submittedName>
</protein>
<accession>A0A9Q0RUD3</accession>
<keyword evidence="2" id="KW-1185">Reference proteome</keyword>
<dbReference type="AlphaFoldDB" id="A0A9Q0RUD3"/>
<evidence type="ECO:0000313" key="2">
    <source>
        <dbReference type="Proteomes" id="UP001151699"/>
    </source>
</evidence>
<gene>
    <name evidence="1" type="ORF">Bhyg_17914</name>
</gene>
<name>A0A9Q0RUD3_9DIPT</name>
<comment type="caution">
    <text evidence="1">The sequence shown here is derived from an EMBL/GenBank/DDBJ whole genome shotgun (WGS) entry which is preliminary data.</text>
</comment>